<accession>A0A1G2KQK0</accession>
<proteinExistence type="predicted"/>
<dbReference type="AlphaFoldDB" id="A0A1G2KQK0"/>
<evidence type="ECO:0000313" key="2">
    <source>
        <dbReference type="Proteomes" id="UP000177811"/>
    </source>
</evidence>
<sequence>MAQRTRRIHVLLFILAALLMALGVDACYSERPVGLMDVVRPERSDALVIVKNPDDPAWHGRSGHAAMVLEKLIVMSREIGILHDGVLPVHLHVSASILDYGEAYRVLGRSFIVVGARRVRDGRVDGTLAHELAHLVTWGAHHESAWLGACTALLDEYYRREGVPPHERDMSNCFSR</sequence>
<evidence type="ECO:0008006" key="3">
    <source>
        <dbReference type="Google" id="ProtNLM"/>
    </source>
</evidence>
<name>A0A1G2KQK0_9BACT</name>
<dbReference type="EMBL" id="MHQL01000060">
    <property type="protein sequence ID" value="OHA01544.1"/>
    <property type="molecule type" value="Genomic_DNA"/>
</dbReference>
<comment type="caution">
    <text evidence="1">The sequence shown here is derived from an EMBL/GenBank/DDBJ whole genome shotgun (WGS) entry which is preliminary data.</text>
</comment>
<gene>
    <name evidence="1" type="ORF">A3C16_05225</name>
</gene>
<evidence type="ECO:0000313" key="1">
    <source>
        <dbReference type="EMBL" id="OHA01544.1"/>
    </source>
</evidence>
<organism evidence="1 2">
    <name type="scientific">Candidatus Sungbacteria bacterium RIFCSPHIGHO2_02_FULL_51_29</name>
    <dbReference type="NCBI Taxonomy" id="1802273"/>
    <lineage>
        <taxon>Bacteria</taxon>
        <taxon>Candidatus Sungiibacteriota</taxon>
    </lineage>
</organism>
<protein>
    <recommendedName>
        <fullName evidence="3">Peptidase M48 domain-containing protein</fullName>
    </recommendedName>
</protein>
<reference evidence="1 2" key="1">
    <citation type="journal article" date="2016" name="Nat. Commun.">
        <title>Thousands of microbial genomes shed light on interconnected biogeochemical processes in an aquifer system.</title>
        <authorList>
            <person name="Anantharaman K."/>
            <person name="Brown C.T."/>
            <person name="Hug L.A."/>
            <person name="Sharon I."/>
            <person name="Castelle C.J."/>
            <person name="Probst A.J."/>
            <person name="Thomas B.C."/>
            <person name="Singh A."/>
            <person name="Wilkins M.J."/>
            <person name="Karaoz U."/>
            <person name="Brodie E.L."/>
            <person name="Williams K.H."/>
            <person name="Hubbard S.S."/>
            <person name="Banfield J.F."/>
        </authorList>
    </citation>
    <scope>NUCLEOTIDE SEQUENCE [LARGE SCALE GENOMIC DNA]</scope>
</reference>
<dbReference type="Proteomes" id="UP000177811">
    <property type="component" value="Unassembled WGS sequence"/>
</dbReference>